<evidence type="ECO:0000313" key="1">
    <source>
        <dbReference type="EMBL" id="CAG8551071.1"/>
    </source>
</evidence>
<dbReference type="EMBL" id="CAJVPY010002177">
    <property type="protein sequence ID" value="CAG8551071.1"/>
    <property type="molecule type" value="Genomic_DNA"/>
</dbReference>
<feature type="non-terminal residue" evidence="1">
    <location>
        <position position="457"/>
    </location>
</feature>
<dbReference type="PANTHER" id="PTHR14187:SF5">
    <property type="entry name" value="HEAT SHOCK 70 KDA PROTEIN 12A"/>
    <property type="match status" value="1"/>
</dbReference>
<dbReference type="AlphaFoldDB" id="A0A9N9B2J8"/>
<organism evidence="1 2">
    <name type="scientific">Dentiscutata erythropus</name>
    <dbReference type="NCBI Taxonomy" id="1348616"/>
    <lineage>
        <taxon>Eukaryota</taxon>
        <taxon>Fungi</taxon>
        <taxon>Fungi incertae sedis</taxon>
        <taxon>Mucoromycota</taxon>
        <taxon>Glomeromycotina</taxon>
        <taxon>Glomeromycetes</taxon>
        <taxon>Diversisporales</taxon>
        <taxon>Gigasporaceae</taxon>
        <taxon>Dentiscutata</taxon>
    </lineage>
</organism>
<accession>A0A9N9B2J8</accession>
<dbReference type="OrthoDB" id="2963168at2759"/>
<dbReference type="PANTHER" id="PTHR14187">
    <property type="entry name" value="ALPHA KINASE/ELONGATION FACTOR 2 KINASE"/>
    <property type="match status" value="1"/>
</dbReference>
<protein>
    <submittedName>
        <fullName evidence="1">1869_t:CDS:1</fullName>
    </submittedName>
</protein>
<dbReference type="InterPro" id="IPR043129">
    <property type="entry name" value="ATPase_NBD"/>
</dbReference>
<keyword evidence="2" id="KW-1185">Reference proteome</keyword>
<gene>
    <name evidence="1" type="ORF">DERYTH_LOCUS5268</name>
</gene>
<proteinExistence type="predicted"/>
<dbReference type="Gene3D" id="3.90.640.10">
    <property type="entry name" value="Actin, Chain A, domain 4"/>
    <property type="match status" value="1"/>
</dbReference>
<sequence length="457" mass="52148">PEQAGVFKTNTVLAYDDNLQLVAWGYPALAQEPPKKRKALAKPQPKPVELFKLHLAGIKEEDKPPLPPGLDPKRVITDYLHEMNKLILETLNSRWPGIRYPQQVRFVVSVPAEWQYEAKAVMRESEAAAIYCMKTLNEHHLSVGSSFLIVDCGGGTVDLTTRTLLPSMKLGEITERSGDLCGSSYVDREFLKFLGRKLGFAAMKKLKENHYGQMQYLVQQFCSRVKFSFNGNPNEYTPKELDIERICPALMQYVTGQAKDQMEDAEWLIELDYQTVKDMFDPVVKKIIDLIQRQCASTERRCAAMFLVGGFSESQYLQTQIRRHFATQIPIIAVPKHPIAAIERGALEYGLNMDIVQTRVLKFCYGVEVSAKWEKHDPPERRTPSGRIFKFHRLALRGVEVAVDQKFYYTAGPVVPNQTDMTFNIYITPDNNAKYFKATAVNKRNGQIYESTFVLEF</sequence>
<comment type="caution">
    <text evidence="1">The sequence shown here is derived from an EMBL/GenBank/DDBJ whole genome shotgun (WGS) entry which is preliminary data.</text>
</comment>
<dbReference type="SUPFAM" id="SSF53067">
    <property type="entry name" value="Actin-like ATPase domain"/>
    <property type="match status" value="1"/>
</dbReference>
<reference evidence="1" key="1">
    <citation type="submission" date="2021-06" db="EMBL/GenBank/DDBJ databases">
        <authorList>
            <person name="Kallberg Y."/>
            <person name="Tangrot J."/>
            <person name="Rosling A."/>
        </authorList>
    </citation>
    <scope>NUCLEOTIDE SEQUENCE</scope>
    <source>
        <strain evidence="1">MA453B</strain>
    </source>
</reference>
<dbReference type="Proteomes" id="UP000789405">
    <property type="component" value="Unassembled WGS sequence"/>
</dbReference>
<dbReference type="Gene3D" id="3.30.420.40">
    <property type="match status" value="2"/>
</dbReference>
<name>A0A9N9B2J8_9GLOM</name>
<evidence type="ECO:0000313" key="2">
    <source>
        <dbReference type="Proteomes" id="UP000789405"/>
    </source>
</evidence>